<organism evidence="1 2">
    <name type="scientific">Candidatus Enterenecus faecium</name>
    <dbReference type="NCBI Taxonomy" id="2840780"/>
    <lineage>
        <taxon>Bacteria</taxon>
        <taxon>Bacillati</taxon>
        <taxon>Bacillota</taxon>
        <taxon>Clostridia</taxon>
        <taxon>Eubacteriales</taxon>
        <taxon>Candidatus Enterenecus</taxon>
    </lineage>
</organism>
<proteinExistence type="predicted"/>
<dbReference type="InterPro" id="IPR046313">
    <property type="entry name" value="DUF6465"/>
</dbReference>
<protein>
    <submittedName>
        <fullName evidence="1">Uncharacterized protein</fullName>
    </submittedName>
</protein>
<dbReference type="Proteomes" id="UP000886879">
    <property type="component" value="Unassembled WGS sequence"/>
</dbReference>
<comment type="caution">
    <text evidence="1">The sequence shown here is derived from an EMBL/GenBank/DDBJ whole genome shotgun (WGS) entry which is preliminary data.</text>
</comment>
<dbReference type="Pfam" id="PF20069">
    <property type="entry name" value="DUF6465"/>
    <property type="match status" value="1"/>
</dbReference>
<reference evidence="1" key="1">
    <citation type="submission" date="2020-10" db="EMBL/GenBank/DDBJ databases">
        <authorList>
            <person name="Gilroy R."/>
        </authorList>
    </citation>
    <scope>NUCLEOTIDE SEQUENCE</scope>
    <source>
        <strain evidence="1">ChiGjej2B2-12916</strain>
    </source>
</reference>
<gene>
    <name evidence="1" type="ORF">IAD31_01865</name>
</gene>
<evidence type="ECO:0000313" key="2">
    <source>
        <dbReference type="Proteomes" id="UP000886879"/>
    </source>
</evidence>
<accession>A0A9D1CGJ8</accession>
<dbReference type="AlphaFoldDB" id="A0A9D1CGJ8"/>
<evidence type="ECO:0000313" key="1">
    <source>
        <dbReference type="EMBL" id="HIQ60333.1"/>
    </source>
</evidence>
<sequence length="105" mass="11733">MARVTAAQKKTVTEPKVEASLEKKVVEQPVKKTTRTAAPKKVELTYVQFAGKEWDMAEVVKKAKEDYLAQGNKATSMKKFCVYVKPEEGLAYYVVNDTETGSVEL</sequence>
<name>A0A9D1CGJ8_9FIRM</name>
<reference evidence="1" key="2">
    <citation type="journal article" date="2021" name="PeerJ">
        <title>Extensive microbial diversity within the chicken gut microbiome revealed by metagenomics and culture.</title>
        <authorList>
            <person name="Gilroy R."/>
            <person name="Ravi A."/>
            <person name="Getino M."/>
            <person name="Pursley I."/>
            <person name="Horton D.L."/>
            <person name="Alikhan N.F."/>
            <person name="Baker D."/>
            <person name="Gharbi K."/>
            <person name="Hall N."/>
            <person name="Watson M."/>
            <person name="Adriaenssens E.M."/>
            <person name="Foster-Nyarko E."/>
            <person name="Jarju S."/>
            <person name="Secka A."/>
            <person name="Antonio M."/>
            <person name="Oren A."/>
            <person name="Chaudhuri R.R."/>
            <person name="La Ragione R."/>
            <person name="Hildebrand F."/>
            <person name="Pallen M.J."/>
        </authorList>
    </citation>
    <scope>NUCLEOTIDE SEQUENCE</scope>
    <source>
        <strain evidence="1">ChiGjej2B2-12916</strain>
    </source>
</reference>
<dbReference type="EMBL" id="DVFO01000017">
    <property type="protein sequence ID" value="HIQ60333.1"/>
    <property type="molecule type" value="Genomic_DNA"/>
</dbReference>